<organism evidence="1">
    <name type="scientific">Arundo donax</name>
    <name type="common">Giant reed</name>
    <name type="synonym">Donax arundinaceus</name>
    <dbReference type="NCBI Taxonomy" id="35708"/>
    <lineage>
        <taxon>Eukaryota</taxon>
        <taxon>Viridiplantae</taxon>
        <taxon>Streptophyta</taxon>
        <taxon>Embryophyta</taxon>
        <taxon>Tracheophyta</taxon>
        <taxon>Spermatophyta</taxon>
        <taxon>Magnoliopsida</taxon>
        <taxon>Liliopsida</taxon>
        <taxon>Poales</taxon>
        <taxon>Poaceae</taxon>
        <taxon>PACMAD clade</taxon>
        <taxon>Arundinoideae</taxon>
        <taxon>Arundineae</taxon>
        <taxon>Arundo</taxon>
    </lineage>
</organism>
<reference evidence="1" key="1">
    <citation type="submission" date="2014-09" db="EMBL/GenBank/DDBJ databases">
        <authorList>
            <person name="Magalhaes I.L.F."/>
            <person name="Oliveira U."/>
            <person name="Santos F.R."/>
            <person name="Vidigal T.H.D.A."/>
            <person name="Brescovit A.D."/>
            <person name="Santos A.J."/>
        </authorList>
    </citation>
    <scope>NUCLEOTIDE SEQUENCE</scope>
    <source>
        <tissue evidence="1">Shoot tissue taken approximately 20 cm above the soil surface</tissue>
    </source>
</reference>
<dbReference type="Gene3D" id="1.25.40.10">
    <property type="entry name" value="Tetratricopeptide repeat domain"/>
    <property type="match status" value="1"/>
</dbReference>
<dbReference type="InterPro" id="IPR046848">
    <property type="entry name" value="E_motif"/>
</dbReference>
<dbReference type="AlphaFoldDB" id="A0A0A9HDV4"/>
<dbReference type="GO" id="GO:0009451">
    <property type="term" value="P:RNA modification"/>
    <property type="evidence" value="ECO:0007669"/>
    <property type="project" value="InterPro"/>
</dbReference>
<dbReference type="EMBL" id="GBRH01163902">
    <property type="protein sequence ID" value="JAE33994.1"/>
    <property type="molecule type" value="Transcribed_RNA"/>
</dbReference>
<dbReference type="InterPro" id="IPR046960">
    <property type="entry name" value="PPR_At4g14850-like_plant"/>
</dbReference>
<proteinExistence type="predicted"/>
<name>A0A0A9HDV4_ARUDO</name>
<accession>A0A0A9HDV4</accession>
<dbReference type="PANTHER" id="PTHR47926:SF526">
    <property type="entry name" value="PENTACOTRIPEPTIDE-REPEAT REGION OF PRORP DOMAIN-CONTAINING PROTEIN"/>
    <property type="match status" value="1"/>
</dbReference>
<evidence type="ECO:0000313" key="1">
    <source>
        <dbReference type="EMBL" id="JAE33994.1"/>
    </source>
</evidence>
<dbReference type="InterPro" id="IPR011990">
    <property type="entry name" value="TPR-like_helical_dom_sf"/>
</dbReference>
<dbReference type="PANTHER" id="PTHR47926">
    <property type="entry name" value="PENTATRICOPEPTIDE REPEAT-CONTAINING PROTEIN"/>
    <property type="match status" value="1"/>
</dbReference>
<dbReference type="GO" id="GO:0003723">
    <property type="term" value="F:RNA binding"/>
    <property type="evidence" value="ECO:0007669"/>
    <property type="project" value="InterPro"/>
</dbReference>
<protein>
    <submittedName>
        <fullName evidence="1">Uncharacterized protein</fullName>
    </submittedName>
</protein>
<reference evidence="1" key="2">
    <citation type="journal article" date="2015" name="Data Brief">
        <title>Shoot transcriptome of the giant reed, Arundo donax.</title>
        <authorList>
            <person name="Barrero R.A."/>
            <person name="Guerrero F.D."/>
            <person name="Moolhuijzen P."/>
            <person name="Goolsby J.A."/>
            <person name="Tidwell J."/>
            <person name="Bellgard S.E."/>
            <person name="Bellgard M.I."/>
        </authorList>
    </citation>
    <scope>NUCLEOTIDE SEQUENCE</scope>
    <source>
        <tissue evidence="1">Shoot tissue taken approximately 20 cm above the soil surface</tissue>
    </source>
</reference>
<sequence>MPFQPNEGTWGAVLNGCRREGNLGLATKVTDRLIELQPERAAGHLALLSNMYADVGQWEQTQMVRERVAALNAEKPAGTSWVNQNQSIMVVP</sequence>
<dbReference type="Pfam" id="PF20431">
    <property type="entry name" value="E_motif"/>
    <property type="match status" value="1"/>
</dbReference>